<dbReference type="Proteomes" id="UP000599074">
    <property type="component" value="Unassembled WGS sequence"/>
</dbReference>
<proteinExistence type="predicted"/>
<organism evidence="1 2">
    <name type="scientific">Planosporangium mesophilum</name>
    <dbReference type="NCBI Taxonomy" id="689768"/>
    <lineage>
        <taxon>Bacteria</taxon>
        <taxon>Bacillati</taxon>
        <taxon>Actinomycetota</taxon>
        <taxon>Actinomycetes</taxon>
        <taxon>Micromonosporales</taxon>
        <taxon>Micromonosporaceae</taxon>
        <taxon>Planosporangium</taxon>
    </lineage>
</organism>
<sequence length="214" mass="23830">MGARNAFHAMLDKRIDPVLRSAGFRRSSGTWRLTAAHGDIAVVNVQKSQWTSTDEVPFFVNLAVLPAAWWEYCSQIFLQGCRVAPLESDGLLRRRLDPPEDRPTPVRGGWQVHDATSAGACGLVLSEQLDRVAIPELRAMLDRDHLFEFIRSGAEGWWVTGKPQLAMAYVIVDRGLRAQLGEILDAFDSAPNSSYDVAQSAWLRRRASLLSRNG</sequence>
<dbReference type="AlphaFoldDB" id="A0A8J3TGZ9"/>
<dbReference type="RefSeq" id="WP_168115774.1">
    <property type="nucleotide sequence ID" value="NZ_BOON01000054.1"/>
</dbReference>
<evidence type="ECO:0000313" key="1">
    <source>
        <dbReference type="EMBL" id="GII25592.1"/>
    </source>
</evidence>
<evidence type="ECO:0000313" key="2">
    <source>
        <dbReference type="Proteomes" id="UP000599074"/>
    </source>
</evidence>
<comment type="caution">
    <text evidence="1">The sequence shown here is derived from an EMBL/GenBank/DDBJ whole genome shotgun (WGS) entry which is preliminary data.</text>
</comment>
<protein>
    <recommendedName>
        <fullName evidence="3">DUF4304 domain-containing protein</fullName>
    </recommendedName>
</protein>
<evidence type="ECO:0008006" key="3">
    <source>
        <dbReference type="Google" id="ProtNLM"/>
    </source>
</evidence>
<name>A0A8J3TGZ9_9ACTN</name>
<dbReference type="InterPro" id="IPR025412">
    <property type="entry name" value="DUF4304"/>
</dbReference>
<keyword evidence="2" id="KW-1185">Reference proteome</keyword>
<dbReference type="EMBL" id="BOON01000054">
    <property type="protein sequence ID" value="GII25592.1"/>
    <property type="molecule type" value="Genomic_DNA"/>
</dbReference>
<dbReference type="Pfam" id="PF14137">
    <property type="entry name" value="DUF4304"/>
    <property type="match status" value="1"/>
</dbReference>
<reference evidence="1" key="1">
    <citation type="submission" date="2021-01" db="EMBL/GenBank/DDBJ databases">
        <title>Whole genome shotgun sequence of Planosporangium mesophilum NBRC 109066.</title>
        <authorList>
            <person name="Komaki H."/>
            <person name="Tamura T."/>
        </authorList>
    </citation>
    <scope>NUCLEOTIDE SEQUENCE</scope>
    <source>
        <strain evidence="1">NBRC 109066</strain>
    </source>
</reference>
<accession>A0A8J3TGZ9</accession>
<gene>
    <name evidence="1" type="ORF">Pme01_51890</name>
</gene>